<dbReference type="EMBL" id="CP065673">
    <property type="protein sequence ID" value="QPS20424.1"/>
    <property type="molecule type" value="Genomic_DNA"/>
</dbReference>
<dbReference type="Proteomes" id="UP000594967">
    <property type="component" value="Chromosome"/>
</dbReference>
<gene>
    <name evidence="3" type="ORF">I6G64_23200</name>
</gene>
<dbReference type="InterPro" id="IPR006442">
    <property type="entry name" value="Antitoxin_Phd/YefM"/>
</dbReference>
<dbReference type="SUPFAM" id="SSF143120">
    <property type="entry name" value="YefM-like"/>
    <property type="match status" value="1"/>
</dbReference>
<proteinExistence type="inferred from homology"/>
<comment type="similarity">
    <text evidence="1 2">Belongs to the phD/YefM antitoxin family.</text>
</comment>
<protein>
    <recommendedName>
        <fullName evidence="2">Antitoxin</fullName>
    </recommendedName>
</protein>
<evidence type="ECO:0000256" key="1">
    <source>
        <dbReference type="ARBA" id="ARBA00009981"/>
    </source>
</evidence>
<dbReference type="RefSeq" id="WP_162268768.1">
    <property type="nucleotide sequence ID" value="NZ_CAMITG010000009.1"/>
</dbReference>
<dbReference type="InterPro" id="IPR036165">
    <property type="entry name" value="YefM-like_sf"/>
</dbReference>
<accession>A0A7T2SRQ4</accession>
<evidence type="ECO:0000313" key="3">
    <source>
        <dbReference type="EMBL" id="QPS20424.1"/>
    </source>
</evidence>
<organism evidence="3 4">
    <name type="scientific">Serratia plymuthica</name>
    <dbReference type="NCBI Taxonomy" id="82996"/>
    <lineage>
        <taxon>Bacteria</taxon>
        <taxon>Pseudomonadati</taxon>
        <taxon>Pseudomonadota</taxon>
        <taxon>Gammaproteobacteria</taxon>
        <taxon>Enterobacterales</taxon>
        <taxon>Yersiniaceae</taxon>
        <taxon>Serratia</taxon>
    </lineage>
</organism>
<dbReference type="NCBIfam" id="TIGR01552">
    <property type="entry name" value="phd_fam"/>
    <property type="match status" value="1"/>
</dbReference>
<reference evidence="3 4" key="1">
    <citation type="submission" date="2020-12" db="EMBL/GenBank/DDBJ databases">
        <title>FDA dAtabase for Regulatory Grade micrObial Sequences (FDA-ARGOS): Supporting development and validation of Infectious Disease Dx tests.</title>
        <authorList>
            <person name="Sproer C."/>
            <person name="Gronow S."/>
            <person name="Severitt S."/>
            <person name="Schroder I."/>
            <person name="Tallon L."/>
            <person name="Sadzewicz L."/>
            <person name="Zhao X."/>
            <person name="Boylan J."/>
            <person name="Ott S."/>
            <person name="Bowen H."/>
            <person name="Vavikolanu K."/>
            <person name="Mehta A."/>
            <person name="Aluvathingal J."/>
            <person name="Nadendla S."/>
            <person name="Lowell S."/>
            <person name="Myers T."/>
            <person name="Yan Y."/>
            <person name="Sichtig H."/>
        </authorList>
    </citation>
    <scope>NUCLEOTIDE SEQUENCE [LARGE SCALE GENOMIC DNA]</scope>
    <source>
        <strain evidence="3 4">FDAARGOS_907</strain>
    </source>
</reference>
<comment type="function">
    <text evidence="2">Antitoxin component of a type II toxin-antitoxin (TA) system.</text>
</comment>
<keyword evidence="4" id="KW-1185">Reference proteome</keyword>
<name>A0A7T2SRQ4_SERPL</name>
<dbReference type="Gene3D" id="3.40.1620.10">
    <property type="entry name" value="YefM-like domain"/>
    <property type="match status" value="1"/>
</dbReference>
<sequence length="143" mass="15858">MKEITYTRFRADLSQVLDEIRDGETFVVTQRGKEPIVLGQGNKKLPASNVNTLDNKALKAAIRNTVSAMSTNTVTSLIASQELEVLGRMIKAQRKLDPTTISALQKQAEYAAKLKPSNHVSIKDAVAEVRKRHAKTIKDLEDK</sequence>
<evidence type="ECO:0000256" key="2">
    <source>
        <dbReference type="RuleBase" id="RU362080"/>
    </source>
</evidence>
<evidence type="ECO:0000313" key="4">
    <source>
        <dbReference type="Proteomes" id="UP000594967"/>
    </source>
</evidence>
<dbReference type="Pfam" id="PF02604">
    <property type="entry name" value="PhdYeFM_antitox"/>
    <property type="match status" value="1"/>
</dbReference>